<dbReference type="EMBL" id="KB301890">
    <property type="protein sequence ID" value="ELU04993.1"/>
    <property type="molecule type" value="Genomic_DNA"/>
</dbReference>
<accession>R7UFW9</accession>
<dbReference type="OrthoDB" id="6129702at2759"/>
<evidence type="ECO:0000256" key="1">
    <source>
        <dbReference type="SAM" id="MobiDB-lite"/>
    </source>
</evidence>
<evidence type="ECO:0000313" key="3">
    <source>
        <dbReference type="EnsemblMetazoa" id="CapteP200424"/>
    </source>
</evidence>
<evidence type="ECO:0000313" key="2">
    <source>
        <dbReference type="EMBL" id="ELU04993.1"/>
    </source>
</evidence>
<dbReference type="EnsemblMetazoa" id="CapteT200424">
    <property type="protein sequence ID" value="CapteP200424"/>
    <property type="gene ID" value="CapteG200424"/>
</dbReference>
<dbReference type="Proteomes" id="UP000014760">
    <property type="component" value="Unassembled WGS sequence"/>
</dbReference>
<reference evidence="4" key="1">
    <citation type="submission" date="2012-12" db="EMBL/GenBank/DDBJ databases">
        <authorList>
            <person name="Hellsten U."/>
            <person name="Grimwood J."/>
            <person name="Chapman J.A."/>
            <person name="Shapiro H."/>
            <person name="Aerts A."/>
            <person name="Otillar R.P."/>
            <person name="Terry A.Y."/>
            <person name="Boore J.L."/>
            <person name="Simakov O."/>
            <person name="Marletaz F."/>
            <person name="Cho S.-J."/>
            <person name="Edsinger-Gonzales E."/>
            <person name="Havlak P."/>
            <person name="Kuo D.-H."/>
            <person name="Larsson T."/>
            <person name="Lv J."/>
            <person name="Arendt D."/>
            <person name="Savage R."/>
            <person name="Osoegawa K."/>
            <person name="de Jong P."/>
            <person name="Lindberg D.R."/>
            <person name="Seaver E.C."/>
            <person name="Weisblat D.A."/>
            <person name="Putnam N.H."/>
            <person name="Grigoriev I.V."/>
            <person name="Rokhsar D.S."/>
        </authorList>
    </citation>
    <scope>NUCLEOTIDE SEQUENCE</scope>
    <source>
        <strain evidence="4">I ESC-2004</strain>
    </source>
</reference>
<reference evidence="3" key="3">
    <citation type="submission" date="2015-06" db="UniProtKB">
        <authorList>
            <consortium name="EnsemblMetazoa"/>
        </authorList>
    </citation>
    <scope>IDENTIFICATION</scope>
</reference>
<feature type="compositionally biased region" description="Basic and acidic residues" evidence="1">
    <location>
        <begin position="158"/>
        <end position="241"/>
    </location>
</feature>
<name>R7UFW9_CAPTE</name>
<protein>
    <recommendedName>
        <fullName evidence="5">EF-hand domain-containing protein</fullName>
    </recommendedName>
</protein>
<dbReference type="AlphaFoldDB" id="R7UFW9"/>
<gene>
    <name evidence="2" type="ORF">CAPTEDRAFT_200424</name>
</gene>
<keyword evidence="4" id="KW-1185">Reference proteome</keyword>
<dbReference type="OMA" id="SEKKWEY"/>
<evidence type="ECO:0000313" key="4">
    <source>
        <dbReference type="Proteomes" id="UP000014760"/>
    </source>
</evidence>
<organism evidence="2">
    <name type="scientific">Capitella teleta</name>
    <name type="common">Polychaete worm</name>
    <dbReference type="NCBI Taxonomy" id="283909"/>
    <lineage>
        <taxon>Eukaryota</taxon>
        <taxon>Metazoa</taxon>
        <taxon>Spiralia</taxon>
        <taxon>Lophotrochozoa</taxon>
        <taxon>Annelida</taxon>
        <taxon>Polychaeta</taxon>
        <taxon>Sedentaria</taxon>
        <taxon>Scolecida</taxon>
        <taxon>Capitellidae</taxon>
        <taxon>Capitella</taxon>
    </lineage>
</organism>
<dbReference type="HOGENOM" id="CLU_1107979_0_0_1"/>
<sequence length="251" mass="30587">MGTLMEEKNSLIGDVFSQFDVKRCGELNADQLQLIHMDMRIGSISISQIEEAIKYVCVNDKCEKSELFDLLQEMDRRYFIIQDLRWLVRAMHGQFFSRLRWRKFLNSRDVPGNPVTFAEIEVMLCNIPSKADYLSDLAEEQREKEEYDRLNQEALKREKEEKERLREQREREQKEQEEEERRKQRDDERRRREEENERAQKQREKDEAEHKRKELDEEEERGRKEAEERERLAKEKADRDKRHLVKPALKQ</sequence>
<evidence type="ECO:0008006" key="5">
    <source>
        <dbReference type="Google" id="ProtNLM"/>
    </source>
</evidence>
<reference evidence="2 4" key="2">
    <citation type="journal article" date="2013" name="Nature">
        <title>Insights into bilaterian evolution from three spiralian genomes.</title>
        <authorList>
            <person name="Simakov O."/>
            <person name="Marletaz F."/>
            <person name="Cho S.J."/>
            <person name="Edsinger-Gonzales E."/>
            <person name="Havlak P."/>
            <person name="Hellsten U."/>
            <person name="Kuo D.H."/>
            <person name="Larsson T."/>
            <person name="Lv J."/>
            <person name="Arendt D."/>
            <person name="Savage R."/>
            <person name="Osoegawa K."/>
            <person name="de Jong P."/>
            <person name="Grimwood J."/>
            <person name="Chapman J.A."/>
            <person name="Shapiro H."/>
            <person name="Aerts A."/>
            <person name="Otillar R.P."/>
            <person name="Terry A.Y."/>
            <person name="Boore J.L."/>
            <person name="Grigoriev I.V."/>
            <person name="Lindberg D.R."/>
            <person name="Seaver E.C."/>
            <person name="Weisblat D.A."/>
            <person name="Putnam N.H."/>
            <person name="Rokhsar D.S."/>
        </authorList>
    </citation>
    <scope>NUCLEOTIDE SEQUENCE</scope>
    <source>
        <strain evidence="2 4">I ESC-2004</strain>
    </source>
</reference>
<dbReference type="STRING" id="283909.R7UFW9"/>
<dbReference type="EMBL" id="AMQN01007977">
    <property type="status" value="NOT_ANNOTATED_CDS"/>
    <property type="molecule type" value="Genomic_DNA"/>
</dbReference>
<proteinExistence type="predicted"/>
<feature type="region of interest" description="Disordered" evidence="1">
    <location>
        <begin position="158"/>
        <end position="251"/>
    </location>
</feature>